<evidence type="ECO:0000313" key="2">
    <source>
        <dbReference type="Proteomes" id="UP001054945"/>
    </source>
</evidence>
<evidence type="ECO:0000313" key="1">
    <source>
        <dbReference type="EMBL" id="GIY60720.1"/>
    </source>
</evidence>
<dbReference type="EMBL" id="BPLR01013370">
    <property type="protein sequence ID" value="GIY60720.1"/>
    <property type="molecule type" value="Genomic_DNA"/>
</dbReference>
<comment type="caution">
    <text evidence="1">The sequence shown here is derived from an EMBL/GenBank/DDBJ whole genome shotgun (WGS) entry which is preliminary data.</text>
</comment>
<organism evidence="1 2">
    <name type="scientific">Caerostris extrusa</name>
    <name type="common">Bark spider</name>
    <name type="synonym">Caerostris bankana</name>
    <dbReference type="NCBI Taxonomy" id="172846"/>
    <lineage>
        <taxon>Eukaryota</taxon>
        <taxon>Metazoa</taxon>
        <taxon>Ecdysozoa</taxon>
        <taxon>Arthropoda</taxon>
        <taxon>Chelicerata</taxon>
        <taxon>Arachnida</taxon>
        <taxon>Araneae</taxon>
        <taxon>Araneomorphae</taxon>
        <taxon>Entelegynae</taxon>
        <taxon>Araneoidea</taxon>
        <taxon>Araneidae</taxon>
        <taxon>Caerostris</taxon>
    </lineage>
</organism>
<accession>A0AAV4UTJ9</accession>
<protein>
    <submittedName>
        <fullName evidence="1">Uncharacterized protein</fullName>
    </submittedName>
</protein>
<reference evidence="1 2" key="1">
    <citation type="submission" date="2021-06" db="EMBL/GenBank/DDBJ databases">
        <title>Caerostris extrusa draft genome.</title>
        <authorList>
            <person name="Kono N."/>
            <person name="Arakawa K."/>
        </authorList>
    </citation>
    <scope>NUCLEOTIDE SEQUENCE [LARGE SCALE GENOMIC DNA]</scope>
</reference>
<proteinExistence type="predicted"/>
<dbReference type="Proteomes" id="UP001054945">
    <property type="component" value="Unassembled WGS sequence"/>
</dbReference>
<keyword evidence="2" id="KW-1185">Reference proteome</keyword>
<sequence length="129" mass="14716">MHTHLDDTKTNVFRAGTPRYHELKATKRPFVGTQSKNLKHILGLISEHTNNTTVQLAGEAAKESIHGCSSVEWTSQHSRKAFCVCVKIFYFRNTIRCRPINHICVFHPSYGFISIKRGFLCSHMLVDKS</sequence>
<name>A0AAV4UTJ9_CAEEX</name>
<gene>
    <name evidence="1" type="ORF">CEXT_570871</name>
</gene>
<dbReference type="AlphaFoldDB" id="A0AAV4UTJ9"/>